<accession>A0AAV5L241</accession>
<keyword evidence="3" id="KW-1185">Reference proteome</keyword>
<feature type="compositionally biased region" description="Low complexity" evidence="1">
    <location>
        <begin position="690"/>
        <end position="702"/>
    </location>
</feature>
<protein>
    <recommendedName>
        <fullName evidence="4">Transcriptional corepressor SEUSS</fullName>
    </recommendedName>
</protein>
<feature type="region of interest" description="Disordered" evidence="1">
    <location>
        <begin position="69"/>
        <end position="106"/>
    </location>
</feature>
<feature type="compositionally biased region" description="Low complexity" evidence="1">
    <location>
        <begin position="731"/>
        <end position="741"/>
    </location>
</feature>
<evidence type="ECO:0008006" key="4">
    <source>
        <dbReference type="Google" id="ProtNLM"/>
    </source>
</evidence>
<dbReference type="AlphaFoldDB" id="A0AAV5L241"/>
<feature type="compositionally biased region" description="Polar residues" evidence="1">
    <location>
        <begin position="753"/>
        <end position="770"/>
    </location>
</feature>
<organism evidence="2 3">
    <name type="scientific">Rubroshorea leprosula</name>
    <dbReference type="NCBI Taxonomy" id="152421"/>
    <lineage>
        <taxon>Eukaryota</taxon>
        <taxon>Viridiplantae</taxon>
        <taxon>Streptophyta</taxon>
        <taxon>Embryophyta</taxon>
        <taxon>Tracheophyta</taxon>
        <taxon>Spermatophyta</taxon>
        <taxon>Magnoliopsida</taxon>
        <taxon>eudicotyledons</taxon>
        <taxon>Gunneridae</taxon>
        <taxon>Pentapetalae</taxon>
        <taxon>rosids</taxon>
        <taxon>malvids</taxon>
        <taxon>Malvales</taxon>
        <taxon>Dipterocarpaceae</taxon>
        <taxon>Rubroshorea</taxon>
    </lineage>
</organism>
<feature type="compositionally biased region" description="Polar residues" evidence="1">
    <location>
        <begin position="156"/>
        <end position="165"/>
    </location>
</feature>
<dbReference type="InterPro" id="IPR029005">
    <property type="entry name" value="LIM-bd/SEUSS"/>
</dbReference>
<feature type="compositionally biased region" description="Polar residues" evidence="1">
    <location>
        <begin position="120"/>
        <end position="141"/>
    </location>
</feature>
<feature type="compositionally biased region" description="Polar residues" evidence="1">
    <location>
        <begin position="704"/>
        <end position="722"/>
    </location>
</feature>
<feature type="compositionally biased region" description="Low complexity" evidence="1">
    <location>
        <begin position="252"/>
        <end position="269"/>
    </location>
</feature>
<evidence type="ECO:0000313" key="2">
    <source>
        <dbReference type="EMBL" id="GKV31074.1"/>
    </source>
</evidence>
<sequence length="926" mass="100459">MVPSGTSTPIGGAQSVPPSLLRSNSGMLGSQGGGLPSQTAFPSLLSPRTQFNNMSMVGNVPNMSSLLNQSFGNGGVNPQLSGPASSQRGGIDAGAESDPLSGVGNGMGFNAPSASFVPSNMVNPVSSGQVQGQQFPNLSGNQLLPDQQQPQPQQLETQNFQHGQQAMQHFSVPHNTQQGQQQQQQFQSVRGGLASVGSVKLEPNEQLGQQQQLQSLRTLAPVKLEPQSIQTLRSLPSVKMEPQHSDQSLFLHQQQQQHQQQHQQQQQQQFLHVPRQPPQAAAAAAQMNLLNQQRVLHIQQQQQQFQQQQLLKTMSQQRPQQFQQQNLPLRSPMKQVYEPGMCARRLTHYMCHQQRRPQDNNIEFWRKFVAEYFAPHAKKKWCVSMYGSGRQTTGVFPQDVWHCEICNQRPGRGFEATVEVLPRLFKIKYESGTLEELLYVDMPREYQNSSGQIVLDYAKAIQESVFEQLRVVRDGQLRIVFSQDLKICSWEFCARRHEELIPRRLLIPQVSQLGAAAQKYQAATQNASSNLTAPELQSNCNLFVASARQLAKALEVPLVNDLGYTKRYVRCLQISEVVNSMKDLIDYSRETGTGPMESLAKFSRRSSTSSGFSTQAQQSEEHLQQQQHQQSQQQQTMTQSCNSDQGSVQPSAMQLAANNGVGGVNNSLNAASASTSASTIVGLLNQNSMNSRQQSSMNNASSPYGGNSVQMSSPGSSSTLPQAQPIPPQYQSPTPSSSNNPPQAPHSALAASNHMSSANSPANLSVQQPALSGEADPSESQSSVQKILQEMMMSNQLSGPGGMVGVGSLGNDVKSVNGLLQTSNNAVLNGGNGLVGNGVVNNNSGIGRAAFGTMSGGLGQSAMVNGGIRAAMGHNNLMMNGRMGMTTMARDQGMNHQQQDLGNQLLSGLGAANGFNNLQFDWKPSP</sequence>
<dbReference type="PANTHER" id="PTHR10378">
    <property type="entry name" value="LIM DOMAIN-BINDING PROTEIN"/>
    <property type="match status" value="1"/>
</dbReference>
<gene>
    <name evidence="2" type="ORF">SLEP1_g39812</name>
</gene>
<feature type="region of interest" description="Disordered" evidence="1">
    <location>
        <begin position="238"/>
        <end position="278"/>
    </location>
</feature>
<feature type="compositionally biased region" description="Polar residues" evidence="1">
    <location>
        <begin position="69"/>
        <end position="88"/>
    </location>
</feature>
<feature type="region of interest" description="Disordered" evidence="1">
    <location>
        <begin position="120"/>
        <end position="165"/>
    </location>
</feature>
<feature type="compositionally biased region" description="Polar residues" evidence="1">
    <location>
        <begin position="636"/>
        <end position="650"/>
    </location>
</feature>
<proteinExistence type="predicted"/>
<reference evidence="2 3" key="1">
    <citation type="journal article" date="2021" name="Commun. Biol.">
        <title>The genome of Shorea leprosula (Dipterocarpaceae) highlights the ecological relevance of drought in aseasonal tropical rainforests.</title>
        <authorList>
            <person name="Ng K.K.S."/>
            <person name="Kobayashi M.J."/>
            <person name="Fawcett J.A."/>
            <person name="Hatakeyama M."/>
            <person name="Paape T."/>
            <person name="Ng C.H."/>
            <person name="Ang C.C."/>
            <person name="Tnah L.H."/>
            <person name="Lee C.T."/>
            <person name="Nishiyama T."/>
            <person name="Sese J."/>
            <person name="O'Brien M.J."/>
            <person name="Copetti D."/>
            <person name="Mohd Noor M.I."/>
            <person name="Ong R.C."/>
            <person name="Putra M."/>
            <person name="Sireger I.Z."/>
            <person name="Indrioko S."/>
            <person name="Kosugi Y."/>
            <person name="Izuno A."/>
            <person name="Isagi Y."/>
            <person name="Lee S.L."/>
            <person name="Shimizu K.K."/>
        </authorList>
    </citation>
    <scope>NUCLEOTIDE SEQUENCE [LARGE SCALE GENOMIC DNA]</scope>
    <source>
        <strain evidence="2">214</strain>
    </source>
</reference>
<dbReference type="Proteomes" id="UP001054252">
    <property type="component" value="Unassembled WGS sequence"/>
</dbReference>
<name>A0AAV5L241_9ROSI</name>
<dbReference type="Pfam" id="PF01803">
    <property type="entry name" value="LIM_bind"/>
    <property type="match status" value="1"/>
</dbReference>
<feature type="region of interest" description="Disordered" evidence="1">
    <location>
        <begin position="1"/>
        <end position="44"/>
    </location>
</feature>
<feature type="region of interest" description="Disordered" evidence="1">
    <location>
        <begin position="589"/>
        <end position="650"/>
    </location>
</feature>
<feature type="compositionally biased region" description="Low complexity" evidence="1">
    <location>
        <begin position="142"/>
        <end position="155"/>
    </location>
</feature>
<evidence type="ECO:0000256" key="1">
    <source>
        <dbReference type="SAM" id="MobiDB-lite"/>
    </source>
</evidence>
<feature type="compositionally biased region" description="Low complexity" evidence="1">
    <location>
        <begin position="598"/>
        <end position="635"/>
    </location>
</feature>
<feature type="region of interest" description="Disordered" evidence="1">
    <location>
        <begin position="690"/>
        <end position="784"/>
    </location>
</feature>
<comment type="caution">
    <text evidence="2">The sequence shown here is derived from an EMBL/GenBank/DDBJ whole genome shotgun (WGS) entry which is preliminary data.</text>
</comment>
<dbReference type="EMBL" id="BPVZ01000089">
    <property type="protein sequence ID" value="GKV31074.1"/>
    <property type="molecule type" value="Genomic_DNA"/>
</dbReference>
<evidence type="ECO:0000313" key="3">
    <source>
        <dbReference type="Proteomes" id="UP001054252"/>
    </source>
</evidence>